<dbReference type="OrthoDB" id="100160at2759"/>
<keyword evidence="2" id="KW-1185">Reference proteome</keyword>
<dbReference type="EMBL" id="BSXT01000600">
    <property type="protein sequence ID" value="GMF30670.1"/>
    <property type="molecule type" value="Genomic_DNA"/>
</dbReference>
<dbReference type="Proteomes" id="UP001165121">
    <property type="component" value="Unassembled WGS sequence"/>
</dbReference>
<accession>A0A9W6X478</accession>
<evidence type="ECO:0000313" key="1">
    <source>
        <dbReference type="EMBL" id="GMF30670.1"/>
    </source>
</evidence>
<name>A0A9W6X478_9STRA</name>
<sequence>MESNTVFFSKLVEKGSAADQWRGYGIVVCDFVDEDDRYPFHSETRVRRDLSSILEISSYARHRPTRGQSGYTGTQGEQEDVVVLTRWVHTRLHYPSFTLLPDQWDEMCQEAERWVQLLQPSLLETLP</sequence>
<evidence type="ECO:0000313" key="2">
    <source>
        <dbReference type="Proteomes" id="UP001165121"/>
    </source>
</evidence>
<organism evidence="1 2">
    <name type="scientific">Phytophthora fragariaefolia</name>
    <dbReference type="NCBI Taxonomy" id="1490495"/>
    <lineage>
        <taxon>Eukaryota</taxon>
        <taxon>Sar</taxon>
        <taxon>Stramenopiles</taxon>
        <taxon>Oomycota</taxon>
        <taxon>Peronosporomycetes</taxon>
        <taxon>Peronosporales</taxon>
        <taxon>Peronosporaceae</taxon>
        <taxon>Phytophthora</taxon>
    </lineage>
</organism>
<gene>
    <name evidence="1" type="ORF">Pfra01_000682900</name>
</gene>
<proteinExistence type="predicted"/>
<protein>
    <submittedName>
        <fullName evidence="1">Unnamed protein product</fullName>
    </submittedName>
</protein>
<comment type="caution">
    <text evidence="1">The sequence shown here is derived from an EMBL/GenBank/DDBJ whole genome shotgun (WGS) entry which is preliminary data.</text>
</comment>
<reference evidence="1" key="1">
    <citation type="submission" date="2023-04" db="EMBL/GenBank/DDBJ databases">
        <title>Phytophthora fragariaefolia NBRC 109709.</title>
        <authorList>
            <person name="Ichikawa N."/>
            <person name="Sato H."/>
            <person name="Tonouchi N."/>
        </authorList>
    </citation>
    <scope>NUCLEOTIDE SEQUENCE</scope>
    <source>
        <strain evidence="1">NBRC 109709</strain>
    </source>
</reference>
<dbReference type="AlphaFoldDB" id="A0A9W6X478"/>